<dbReference type="OrthoDB" id="1740449at2759"/>
<dbReference type="Proteomes" id="UP000652761">
    <property type="component" value="Unassembled WGS sequence"/>
</dbReference>
<proteinExistence type="predicted"/>
<gene>
    <name evidence="2" type="ORF">Taro_056103</name>
</gene>
<feature type="coiled-coil region" evidence="1">
    <location>
        <begin position="233"/>
        <end position="260"/>
    </location>
</feature>
<dbReference type="AlphaFoldDB" id="A0A843XVC0"/>
<evidence type="ECO:0000313" key="3">
    <source>
        <dbReference type="Proteomes" id="UP000652761"/>
    </source>
</evidence>
<evidence type="ECO:0000256" key="1">
    <source>
        <dbReference type="SAM" id="Coils"/>
    </source>
</evidence>
<name>A0A843XVC0_COLES</name>
<sequence length="274" mass="30098">MLPAISSHWPMRHLDLPLAHAVISPSLLLRSSRMATLSRGKRVIFSSGGTLNEHPAVSWDLGSAGEAKEEEAVAEMNRRNDPNPFHEEDMNPFAASYFALCGILLLSLCAGLEEENGAGSKSCLPPLASEPLGYGNRHDAIVDIPLDTMNDSKKKARDLATGEADLKRREKEKIQALQQSQESCSFQVLLAFRNDIYSQVLGEDKPDHLRGVGIGPTPSTVWENTTVILKEENEMLGDKVKDLEARIARLERKDAKFLQEEADSVGVGDVVEEP</sequence>
<dbReference type="EMBL" id="NMUH01014817">
    <property type="protein sequence ID" value="MQM23042.1"/>
    <property type="molecule type" value="Genomic_DNA"/>
</dbReference>
<organism evidence="2 3">
    <name type="scientific">Colocasia esculenta</name>
    <name type="common">Wild taro</name>
    <name type="synonym">Arum esculentum</name>
    <dbReference type="NCBI Taxonomy" id="4460"/>
    <lineage>
        <taxon>Eukaryota</taxon>
        <taxon>Viridiplantae</taxon>
        <taxon>Streptophyta</taxon>
        <taxon>Embryophyta</taxon>
        <taxon>Tracheophyta</taxon>
        <taxon>Spermatophyta</taxon>
        <taxon>Magnoliopsida</taxon>
        <taxon>Liliopsida</taxon>
        <taxon>Araceae</taxon>
        <taxon>Aroideae</taxon>
        <taxon>Colocasieae</taxon>
        <taxon>Colocasia</taxon>
    </lineage>
</organism>
<evidence type="ECO:0000313" key="2">
    <source>
        <dbReference type="EMBL" id="MQM23042.1"/>
    </source>
</evidence>
<protein>
    <submittedName>
        <fullName evidence="2">Uncharacterized protein</fullName>
    </submittedName>
</protein>
<comment type="caution">
    <text evidence="2">The sequence shown here is derived from an EMBL/GenBank/DDBJ whole genome shotgun (WGS) entry which is preliminary data.</text>
</comment>
<keyword evidence="1" id="KW-0175">Coiled coil</keyword>
<accession>A0A843XVC0</accession>
<reference evidence="2" key="1">
    <citation type="submission" date="2017-07" db="EMBL/GenBank/DDBJ databases">
        <title>Taro Niue Genome Assembly and Annotation.</title>
        <authorList>
            <person name="Atibalentja N."/>
            <person name="Keating K."/>
            <person name="Fields C.J."/>
        </authorList>
    </citation>
    <scope>NUCLEOTIDE SEQUENCE</scope>
    <source>
        <strain evidence="2">Niue_2</strain>
        <tissue evidence="2">Leaf</tissue>
    </source>
</reference>
<keyword evidence="3" id="KW-1185">Reference proteome</keyword>